<dbReference type="Pfam" id="PF08852">
    <property type="entry name" value="DUF1822"/>
    <property type="match status" value="1"/>
</dbReference>
<accession>A0AAV3WFX7</accession>
<evidence type="ECO:0008006" key="3">
    <source>
        <dbReference type="Google" id="ProtNLM"/>
    </source>
</evidence>
<keyword evidence="2" id="KW-1185">Reference proteome</keyword>
<proteinExistence type="predicted"/>
<dbReference type="Proteomes" id="UP001050975">
    <property type="component" value="Unassembled WGS sequence"/>
</dbReference>
<evidence type="ECO:0000313" key="1">
    <source>
        <dbReference type="EMBL" id="GET37029.1"/>
    </source>
</evidence>
<name>A0AAV3WFX7_9CYAN</name>
<sequence>MKLSNTSLSNIYSEHLCLELSDSDLELARPNPKNYSNDTGRNYAFFNLLCLNKFLHWCEENLGLETPPSVFPNREVLPMLWEFFTGSGINLYGKRLVLIPTDTVDMEDFAVPQEWVDIPNLAADYYLPVQVDIENRSVHFWGFVSRRTLKAKADYDPIYRLYYVEGDWVIPNLEMLEGASNLCDEKGQVAPLATLSNQEAENLIAELSKRSPYSPRLNKKFQKWVALLNESRWLQQLYKRRVTPVFNLNIWLDGIVEAGWQTFDEWFNAKIPAFRAKQVKGIELDSPEKIKRAVKQFRNSQSDVNFPADIEDREALVHLLQYTRDETVRWKAAEYLWAIDPNYTYPAIRRVMDLGVQLMGNPIALMIAVLRKVDGRIAVLLRAYPMENQTKLPPDLRLIALDENGAPIPRLEAVARREPLDDYIALYFTADVGDRFSVRLTLEDTSITEQFVV</sequence>
<organism evidence="1 2">
    <name type="scientific">Microseira wollei NIES-4236</name>
    <dbReference type="NCBI Taxonomy" id="2530354"/>
    <lineage>
        <taxon>Bacteria</taxon>
        <taxon>Bacillati</taxon>
        <taxon>Cyanobacteriota</taxon>
        <taxon>Cyanophyceae</taxon>
        <taxon>Oscillatoriophycideae</taxon>
        <taxon>Aerosakkonematales</taxon>
        <taxon>Aerosakkonemataceae</taxon>
        <taxon>Microseira</taxon>
    </lineage>
</organism>
<evidence type="ECO:0000313" key="2">
    <source>
        <dbReference type="Proteomes" id="UP001050975"/>
    </source>
</evidence>
<comment type="caution">
    <text evidence="1">The sequence shown here is derived from an EMBL/GenBank/DDBJ whole genome shotgun (WGS) entry which is preliminary data.</text>
</comment>
<dbReference type="InterPro" id="IPR014951">
    <property type="entry name" value="DUF1822"/>
</dbReference>
<dbReference type="EMBL" id="BLAY01000021">
    <property type="protein sequence ID" value="GET37029.1"/>
    <property type="molecule type" value="Genomic_DNA"/>
</dbReference>
<reference evidence="1" key="1">
    <citation type="submission" date="2019-10" db="EMBL/GenBank/DDBJ databases">
        <title>Draft genome sequece of Microseira wollei NIES-4236.</title>
        <authorList>
            <person name="Yamaguchi H."/>
            <person name="Suzuki S."/>
            <person name="Kawachi M."/>
        </authorList>
    </citation>
    <scope>NUCLEOTIDE SEQUENCE</scope>
    <source>
        <strain evidence="1">NIES-4236</strain>
    </source>
</reference>
<protein>
    <recommendedName>
        <fullName evidence="3">DUF1822 family protein</fullName>
    </recommendedName>
</protein>
<dbReference type="RefSeq" id="WP_226577803.1">
    <property type="nucleotide sequence ID" value="NZ_BLAY01000021.1"/>
</dbReference>
<gene>
    <name evidence="1" type="ORF">MiSe_17820</name>
</gene>
<dbReference type="AlphaFoldDB" id="A0AAV3WFX7"/>